<gene>
    <name evidence="1" type="ORF">FB547_106322</name>
</gene>
<sequence length="267" mass="28650">MSIEALVFDVDGTLADTEEVHRMAFNLAFEQLGLGWHWSQAEYRALLAVTGGKERMKAYIDSLPLGASEKKRLHERVPAIHVAKTQHYTDIARRGGIELRTGVLRFLEEAQRAGLRLAIASTTTAVNIDALLQATLGPRGLTMFDVIACGDQVRAKKPASDIYLLALDTLGVPPERAIAIEDSPNGLRSALGAGLWTLVTPTFWTEGSDFSGAGLVLPSLGDPAQPLAGEPGGRLASAAWLGIDELLRMATVAPPLNAVQALYREDS</sequence>
<dbReference type="Pfam" id="PF00702">
    <property type="entry name" value="Hydrolase"/>
    <property type="match status" value="1"/>
</dbReference>
<protein>
    <submittedName>
        <fullName evidence="1">HAD superfamily hydrolase (TIGR01509 family)</fullName>
    </submittedName>
</protein>
<evidence type="ECO:0000313" key="1">
    <source>
        <dbReference type="EMBL" id="TWD85235.1"/>
    </source>
</evidence>
<dbReference type="GO" id="GO:0016787">
    <property type="term" value="F:hydrolase activity"/>
    <property type="evidence" value="ECO:0007669"/>
    <property type="project" value="UniProtKB-KW"/>
</dbReference>
<organism evidence="1 2">
    <name type="scientific">Variovorax beijingensis</name>
    <dbReference type="NCBI Taxonomy" id="2496117"/>
    <lineage>
        <taxon>Bacteria</taxon>
        <taxon>Pseudomonadati</taxon>
        <taxon>Pseudomonadota</taxon>
        <taxon>Betaproteobacteria</taxon>
        <taxon>Burkholderiales</taxon>
        <taxon>Comamonadaceae</taxon>
        <taxon>Variovorax</taxon>
    </lineage>
</organism>
<accession>A0A561C230</accession>
<keyword evidence="1" id="KW-0378">Hydrolase</keyword>
<comment type="caution">
    <text evidence="1">The sequence shown here is derived from an EMBL/GenBank/DDBJ whole genome shotgun (WGS) entry which is preliminary data.</text>
</comment>
<proteinExistence type="predicted"/>
<dbReference type="Gene3D" id="3.40.50.1000">
    <property type="entry name" value="HAD superfamily/HAD-like"/>
    <property type="match status" value="1"/>
</dbReference>
<dbReference type="NCBIfam" id="TIGR01509">
    <property type="entry name" value="HAD-SF-IA-v3"/>
    <property type="match status" value="1"/>
</dbReference>
<dbReference type="InterPro" id="IPR023198">
    <property type="entry name" value="PGP-like_dom2"/>
</dbReference>
<dbReference type="PANTHER" id="PTHR42896:SF2">
    <property type="entry name" value="CBBY-LIKE PROTEIN"/>
    <property type="match status" value="1"/>
</dbReference>
<dbReference type="Gene3D" id="1.10.150.240">
    <property type="entry name" value="Putative phosphatase, domain 2"/>
    <property type="match status" value="1"/>
</dbReference>
<dbReference type="OrthoDB" id="5293434at2"/>
<reference evidence="1 2" key="1">
    <citation type="submission" date="2019-06" db="EMBL/GenBank/DDBJ databases">
        <title>Sorghum-associated microbial communities from plants grown in Nebraska, USA.</title>
        <authorList>
            <person name="Schachtman D."/>
        </authorList>
    </citation>
    <scope>NUCLEOTIDE SEQUENCE [LARGE SCALE GENOMIC DNA]</scope>
    <source>
        <strain evidence="1 2">T529</strain>
    </source>
</reference>
<dbReference type="InterPro" id="IPR023214">
    <property type="entry name" value="HAD_sf"/>
</dbReference>
<dbReference type="SUPFAM" id="SSF56784">
    <property type="entry name" value="HAD-like"/>
    <property type="match status" value="1"/>
</dbReference>
<dbReference type="InterPro" id="IPR036412">
    <property type="entry name" value="HAD-like_sf"/>
</dbReference>
<dbReference type="EMBL" id="VIVL01000006">
    <property type="protein sequence ID" value="TWD85235.1"/>
    <property type="molecule type" value="Genomic_DNA"/>
</dbReference>
<dbReference type="Proteomes" id="UP000319722">
    <property type="component" value="Unassembled WGS sequence"/>
</dbReference>
<name>A0A561C230_9BURK</name>
<dbReference type="SFLD" id="SFLDS00003">
    <property type="entry name" value="Haloacid_Dehalogenase"/>
    <property type="match status" value="1"/>
</dbReference>
<dbReference type="PANTHER" id="PTHR42896">
    <property type="entry name" value="XYLULOSE-1,5-BISPHOSPHATE (XUBP) PHOSPHATASE"/>
    <property type="match status" value="1"/>
</dbReference>
<dbReference type="PRINTS" id="PR00413">
    <property type="entry name" value="HADHALOGNASE"/>
</dbReference>
<dbReference type="RefSeq" id="WP_145745108.1">
    <property type="nucleotide sequence ID" value="NZ_VIVL01000006.1"/>
</dbReference>
<dbReference type="AlphaFoldDB" id="A0A561C230"/>
<evidence type="ECO:0000313" key="2">
    <source>
        <dbReference type="Proteomes" id="UP000319722"/>
    </source>
</evidence>
<dbReference type="InterPro" id="IPR006439">
    <property type="entry name" value="HAD-SF_hydro_IA"/>
</dbReference>
<dbReference type="SFLD" id="SFLDG01129">
    <property type="entry name" value="C1.5:_HAD__Beta-PGM__Phosphata"/>
    <property type="match status" value="1"/>
</dbReference>
<dbReference type="InterPro" id="IPR044999">
    <property type="entry name" value="CbbY-like"/>
</dbReference>